<name>A0A1H1NX28_9ACTN</name>
<dbReference type="PANTHER" id="PTHR33452">
    <property type="entry name" value="OXIDOREDUCTASE CATD-RELATED"/>
    <property type="match status" value="1"/>
</dbReference>
<accession>A0A1H1NX28</accession>
<evidence type="ECO:0000256" key="3">
    <source>
        <dbReference type="ARBA" id="ARBA00022475"/>
    </source>
</evidence>
<dbReference type="STRING" id="117157.SAMN04489717_1403"/>
<keyword evidence="3" id="KW-1003">Cell membrane</keyword>
<dbReference type="Pfam" id="PF07681">
    <property type="entry name" value="DoxX"/>
    <property type="match status" value="1"/>
</dbReference>
<organism evidence="8 9">
    <name type="scientific">Actinopolymorpha singaporensis</name>
    <dbReference type="NCBI Taxonomy" id="117157"/>
    <lineage>
        <taxon>Bacteria</taxon>
        <taxon>Bacillati</taxon>
        <taxon>Actinomycetota</taxon>
        <taxon>Actinomycetes</taxon>
        <taxon>Propionibacteriales</taxon>
        <taxon>Actinopolymorphaceae</taxon>
        <taxon>Actinopolymorpha</taxon>
    </lineage>
</organism>
<proteinExistence type="inferred from homology"/>
<protein>
    <submittedName>
        <fullName evidence="8">Putative oxidoreductase</fullName>
    </submittedName>
</protein>
<dbReference type="GO" id="GO:0005886">
    <property type="term" value="C:plasma membrane"/>
    <property type="evidence" value="ECO:0007669"/>
    <property type="project" value="UniProtKB-SubCell"/>
</dbReference>
<feature type="transmembrane region" description="Helical" evidence="7">
    <location>
        <begin position="108"/>
        <end position="129"/>
    </location>
</feature>
<keyword evidence="4 7" id="KW-0812">Transmembrane</keyword>
<evidence type="ECO:0000256" key="4">
    <source>
        <dbReference type="ARBA" id="ARBA00022692"/>
    </source>
</evidence>
<dbReference type="InterPro" id="IPR051907">
    <property type="entry name" value="DoxX-like_oxidoreductase"/>
</dbReference>
<keyword evidence="6 7" id="KW-0472">Membrane</keyword>
<dbReference type="InterPro" id="IPR032808">
    <property type="entry name" value="DoxX"/>
</dbReference>
<reference evidence="8 9" key="1">
    <citation type="submission" date="2016-10" db="EMBL/GenBank/DDBJ databases">
        <authorList>
            <person name="de Groot N.N."/>
        </authorList>
    </citation>
    <scope>NUCLEOTIDE SEQUENCE [LARGE SCALE GENOMIC DNA]</scope>
    <source>
        <strain evidence="8 9">DSM 22024</strain>
    </source>
</reference>
<dbReference type="EMBL" id="LT629732">
    <property type="protein sequence ID" value="SDS03497.1"/>
    <property type="molecule type" value="Genomic_DNA"/>
</dbReference>
<dbReference type="RefSeq" id="WP_092651697.1">
    <property type="nucleotide sequence ID" value="NZ_LT629732.1"/>
</dbReference>
<gene>
    <name evidence="8" type="ORF">SAMN04489717_1403</name>
</gene>
<evidence type="ECO:0000256" key="2">
    <source>
        <dbReference type="ARBA" id="ARBA00006679"/>
    </source>
</evidence>
<evidence type="ECO:0000256" key="6">
    <source>
        <dbReference type="ARBA" id="ARBA00023136"/>
    </source>
</evidence>
<dbReference type="PANTHER" id="PTHR33452:SF1">
    <property type="entry name" value="INNER MEMBRANE PROTEIN YPHA-RELATED"/>
    <property type="match status" value="1"/>
</dbReference>
<dbReference type="AlphaFoldDB" id="A0A1H1NX28"/>
<keyword evidence="5 7" id="KW-1133">Transmembrane helix</keyword>
<comment type="similarity">
    <text evidence="2">Belongs to the DoxX family.</text>
</comment>
<evidence type="ECO:0000256" key="5">
    <source>
        <dbReference type="ARBA" id="ARBA00022989"/>
    </source>
</evidence>
<evidence type="ECO:0000256" key="7">
    <source>
        <dbReference type="SAM" id="Phobius"/>
    </source>
</evidence>
<evidence type="ECO:0000313" key="8">
    <source>
        <dbReference type="EMBL" id="SDS03497.1"/>
    </source>
</evidence>
<sequence>MKSPRIVRDLALLLTRVGLGVVLIAHGWQKFDEFGLAGTAASFDKMGIPLPTASAYFATAVELVGGAALVLGLVVPLVGVLVALDMAGAFALVHAGNGVFVTAGGFELVVSIGLAALLLAAFGSGRIGLDPLLFGRRARTTTVKVGAPA</sequence>
<dbReference type="OrthoDB" id="1122432at2"/>
<evidence type="ECO:0000313" key="9">
    <source>
        <dbReference type="Proteomes" id="UP000198983"/>
    </source>
</evidence>
<keyword evidence="9" id="KW-1185">Reference proteome</keyword>
<feature type="transmembrane region" description="Helical" evidence="7">
    <location>
        <begin position="7"/>
        <end position="28"/>
    </location>
</feature>
<dbReference type="Proteomes" id="UP000198983">
    <property type="component" value="Chromosome I"/>
</dbReference>
<evidence type="ECO:0000256" key="1">
    <source>
        <dbReference type="ARBA" id="ARBA00004651"/>
    </source>
</evidence>
<comment type="subcellular location">
    <subcellularLocation>
        <location evidence="1">Cell membrane</location>
        <topology evidence="1">Multi-pass membrane protein</topology>
    </subcellularLocation>
</comment>